<sequence>MDFFISSVDVSDEAITGISLQSVGHINITEALELERIWKAYYIQEVLNMTIPPAKKVKMTLEQVCKELGKDIKIIE</sequence>
<accession>A0A0F9LMV7</accession>
<gene>
    <name evidence="1" type="ORF">LCGC14_1195790</name>
</gene>
<dbReference type="EMBL" id="LAZR01006106">
    <property type="protein sequence ID" value="KKM94683.1"/>
    <property type="molecule type" value="Genomic_DNA"/>
</dbReference>
<proteinExistence type="predicted"/>
<comment type="caution">
    <text evidence="1">The sequence shown here is derived from an EMBL/GenBank/DDBJ whole genome shotgun (WGS) entry which is preliminary data.</text>
</comment>
<protein>
    <submittedName>
        <fullName evidence="1">Uncharacterized protein</fullName>
    </submittedName>
</protein>
<evidence type="ECO:0000313" key="1">
    <source>
        <dbReference type="EMBL" id="KKM94683.1"/>
    </source>
</evidence>
<name>A0A0F9LMV7_9ZZZZ</name>
<reference evidence="1" key="1">
    <citation type="journal article" date="2015" name="Nature">
        <title>Complex archaea that bridge the gap between prokaryotes and eukaryotes.</title>
        <authorList>
            <person name="Spang A."/>
            <person name="Saw J.H."/>
            <person name="Jorgensen S.L."/>
            <person name="Zaremba-Niedzwiedzka K."/>
            <person name="Martijn J."/>
            <person name="Lind A.E."/>
            <person name="van Eijk R."/>
            <person name="Schleper C."/>
            <person name="Guy L."/>
            <person name="Ettema T.J."/>
        </authorList>
    </citation>
    <scope>NUCLEOTIDE SEQUENCE</scope>
</reference>
<dbReference type="AlphaFoldDB" id="A0A0F9LMV7"/>
<organism evidence="1">
    <name type="scientific">marine sediment metagenome</name>
    <dbReference type="NCBI Taxonomy" id="412755"/>
    <lineage>
        <taxon>unclassified sequences</taxon>
        <taxon>metagenomes</taxon>
        <taxon>ecological metagenomes</taxon>
    </lineage>
</organism>